<evidence type="ECO:0000256" key="1">
    <source>
        <dbReference type="SAM" id="SignalP"/>
    </source>
</evidence>
<evidence type="ECO:0000313" key="2">
    <source>
        <dbReference type="EMBL" id="SEH08866.1"/>
    </source>
</evidence>
<proteinExistence type="predicted"/>
<dbReference type="Gene3D" id="3.40.50.1110">
    <property type="entry name" value="SGNH hydrolase"/>
    <property type="match status" value="1"/>
</dbReference>
<dbReference type="Proteomes" id="UP000236724">
    <property type="component" value="Unassembled WGS sequence"/>
</dbReference>
<sequence length="209" mass="23019">MKSVFHISLLFSLIFLTACGTSVPELPALDKEAVILAFGDNLTLGAHVPTAQTYPAQLQSRIPQRVINAGLDGEDLAVAGARLSTLLKQHQPKILLLCHSGYQSDEKDDGVQTVEYFRQLINTALQHQVSVVLIGFPGEGKHRAPPHFYRRMGRAFKIPYHGAVLGRIYTDIDKMDKQSNLPNAGGYQFLAEELEKLLRKTGALPELSS</sequence>
<dbReference type="RefSeq" id="WP_103922373.1">
    <property type="nucleotide sequence ID" value="NZ_FMSV02000556.1"/>
</dbReference>
<keyword evidence="1" id="KW-0732">Signal</keyword>
<dbReference type="PROSITE" id="PS51257">
    <property type="entry name" value="PROKAR_LIPOPROTEIN"/>
    <property type="match status" value="1"/>
</dbReference>
<dbReference type="GO" id="GO:0016788">
    <property type="term" value="F:hydrolase activity, acting on ester bonds"/>
    <property type="evidence" value="ECO:0007669"/>
    <property type="project" value="UniProtKB-ARBA"/>
</dbReference>
<dbReference type="EC" id="3.1.2.-" evidence="2"/>
<dbReference type="InterPro" id="IPR036514">
    <property type="entry name" value="SGNH_hydro_sf"/>
</dbReference>
<dbReference type="AlphaFoldDB" id="A0A1H6FIB2"/>
<feature type="signal peptide" evidence="1">
    <location>
        <begin position="1"/>
        <end position="20"/>
    </location>
</feature>
<evidence type="ECO:0000313" key="3">
    <source>
        <dbReference type="Proteomes" id="UP000236724"/>
    </source>
</evidence>
<reference evidence="2 3" key="1">
    <citation type="submission" date="2016-10" db="EMBL/GenBank/DDBJ databases">
        <authorList>
            <person name="de Groot N.N."/>
        </authorList>
    </citation>
    <scope>NUCLEOTIDE SEQUENCE [LARGE SCALE GENOMIC DNA]</scope>
    <source>
        <strain evidence="2">MBHS1</strain>
    </source>
</reference>
<organism evidence="2 3">
    <name type="scientific">Candidatus Venteria ishoeyi</name>
    <dbReference type="NCBI Taxonomy" id="1899563"/>
    <lineage>
        <taxon>Bacteria</taxon>
        <taxon>Pseudomonadati</taxon>
        <taxon>Pseudomonadota</taxon>
        <taxon>Gammaproteobacteria</taxon>
        <taxon>Thiotrichales</taxon>
        <taxon>Thiotrichaceae</taxon>
        <taxon>Venteria</taxon>
    </lineage>
</organism>
<dbReference type="OrthoDB" id="9786188at2"/>
<dbReference type="EMBL" id="FMSV02000556">
    <property type="protein sequence ID" value="SEH08866.1"/>
    <property type="molecule type" value="Genomic_DNA"/>
</dbReference>
<protein>
    <submittedName>
        <fullName evidence="2">Acyl-CoA thioesterase I</fullName>
        <ecNumber evidence="2">3.1.2.-</ecNumber>
    </submittedName>
</protein>
<feature type="chain" id="PRO_5014893095" evidence="1">
    <location>
        <begin position="21"/>
        <end position="209"/>
    </location>
</feature>
<keyword evidence="3" id="KW-1185">Reference proteome</keyword>
<keyword evidence="2" id="KW-0378">Hydrolase</keyword>
<gene>
    <name evidence="2" type="primary">tesA_2</name>
    <name evidence="2" type="ORF">MBHS_04759</name>
</gene>
<name>A0A1H6FIB2_9GAMM</name>
<accession>A0A1H6FIB2</accession>
<dbReference type="SUPFAM" id="SSF52266">
    <property type="entry name" value="SGNH hydrolase"/>
    <property type="match status" value="1"/>
</dbReference>